<evidence type="ECO:0000256" key="2">
    <source>
        <dbReference type="ARBA" id="ARBA00006683"/>
    </source>
</evidence>
<comment type="similarity">
    <text evidence="2">Belongs to the CpsC/CapA family.</text>
</comment>
<reference evidence="10 11" key="1">
    <citation type="journal article" date="2013" name="Genome Announc.">
        <title>Draft Genome Sequence of Bhargavaea cecembensis Strain DSE10T, Isolated from a Deep-Sea Sediment Sample Collected at a Depth of 5,904 m from the Chagos-Laccadive Ridge System in the Indian Ocean.</title>
        <authorList>
            <person name="Shivaji S."/>
            <person name="Ara S."/>
            <person name="Begum Z."/>
            <person name="Ruth M."/>
            <person name="Singh A."/>
            <person name="Kumar Pinnaka A."/>
        </authorList>
    </citation>
    <scope>NUCLEOTIDE SEQUENCE [LARGE SCALE GENOMIC DNA]</scope>
    <source>
        <strain evidence="10 11">DSE10</strain>
    </source>
</reference>
<feature type="domain" description="Polysaccharide chain length determinant N-terminal" evidence="8">
    <location>
        <begin position="4"/>
        <end position="94"/>
    </location>
</feature>
<keyword evidence="3" id="KW-1003">Cell membrane</keyword>
<evidence type="ECO:0000256" key="6">
    <source>
        <dbReference type="ARBA" id="ARBA00023136"/>
    </source>
</evidence>
<evidence type="ECO:0000256" key="4">
    <source>
        <dbReference type="ARBA" id="ARBA00022692"/>
    </source>
</evidence>
<feature type="domain" description="Tyrosine-protein kinase G-rich" evidence="9">
    <location>
        <begin position="143"/>
        <end position="195"/>
    </location>
</feature>
<dbReference type="Pfam" id="PF02706">
    <property type="entry name" value="Wzz"/>
    <property type="match status" value="1"/>
</dbReference>
<protein>
    <submittedName>
        <fullName evidence="10">Capsular polysaccharide type 8 biosynthesis protein cap8A</fullName>
    </submittedName>
</protein>
<feature type="transmembrane region" description="Helical" evidence="7">
    <location>
        <begin position="175"/>
        <end position="196"/>
    </location>
</feature>
<dbReference type="STRING" id="1235279.C772_01459"/>
<sequence length="242" mass="26569">MMEETISLQDLFRTLKKRLALILTCIILATTVAGVVSFMLMTPVYQAKTQILVNQTSAETEQFTSQDIQTNLQLINTYNVIIKSPAILDLVIERLDLDLTASQLTQKIAVESAQNSQVVTVTVQDPDPYRATDIANTTAQVFEEEVPNLMSVDNVNILSPAITSDNPQPVDPNPVLNMAIGAVIGLMLGVGIAFLLEYLDTTIKSEQDVEDVLGMPILGLVSPIPDSEVNVDEVVRTSRRRR</sequence>
<evidence type="ECO:0000259" key="9">
    <source>
        <dbReference type="Pfam" id="PF13807"/>
    </source>
</evidence>
<dbReference type="Pfam" id="PF13807">
    <property type="entry name" value="GNVR"/>
    <property type="match status" value="1"/>
</dbReference>
<evidence type="ECO:0000259" key="8">
    <source>
        <dbReference type="Pfam" id="PF02706"/>
    </source>
</evidence>
<evidence type="ECO:0000256" key="7">
    <source>
        <dbReference type="SAM" id="Phobius"/>
    </source>
</evidence>
<keyword evidence="11" id="KW-1185">Reference proteome</keyword>
<evidence type="ECO:0000313" key="11">
    <source>
        <dbReference type="Proteomes" id="UP000011919"/>
    </source>
</evidence>
<keyword evidence="4 7" id="KW-0812">Transmembrane</keyword>
<dbReference type="Proteomes" id="UP000011919">
    <property type="component" value="Unassembled WGS sequence"/>
</dbReference>
<accession>M7P7R5</accession>
<proteinExistence type="inferred from homology"/>
<dbReference type="InterPro" id="IPR050445">
    <property type="entry name" value="Bact_polysacc_biosynth/exp"/>
</dbReference>
<dbReference type="GO" id="GO:0004713">
    <property type="term" value="F:protein tyrosine kinase activity"/>
    <property type="evidence" value="ECO:0007669"/>
    <property type="project" value="TreeGrafter"/>
</dbReference>
<feature type="transmembrane region" description="Helical" evidence="7">
    <location>
        <begin position="20"/>
        <end position="40"/>
    </location>
</feature>
<evidence type="ECO:0000256" key="5">
    <source>
        <dbReference type="ARBA" id="ARBA00022989"/>
    </source>
</evidence>
<organism evidence="10 11">
    <name type="scientific">Bhargavaea cecembensis DSE10</name>
    <dbReference type="NCBI Taxonomy" id="1235279"/>
    <lineage>
        <taxon>Bacteria</taxon>
        <taxon>Bacillati</taxon>
        <taxon>Bacillota</taxon>
        <taxon>Bacilli</taxon>
        <taxon>Bacillales</taxon>
        <taxon>Caryophanaceae</taxon>
        <taxon>Bhargavaea</taxon>
    </lineage>
</organism>
<dbReference type="EMBL" id="AOFT01000006">
    <property type="protein sequence ID" value="EMR06564.1"/>
    <property type="molecule type" value="Genomic_DNA"/>
</dbReference>
<comment type="caution">
    <text evidence="10">The sequence shown here is derived from an EMBL/GenBank/DDBJ whole genome shotgun (WGS) entry which is preliminary data.</text>
</comment>
<gene>
    <name evidence="10" type="primary">cap8A</name>
    <name evidence="10" type="ORF">C772_01459</name>
</gene>
<evidence type="ECO:0000256" key="3">
    <source>
        <dbReference type="ARBA" id="ARBA00022475"/>
    </source>
</evidence>
<keyword evidence="5 7" id="KW-1133">Transmembrane helix</keyword>
<dbReference type="eggNOG" id="COG3944">
    <property type="taxonomic scope" value="Bacteria"/>
</dbReference>
<name>M7P7R5_9BACL</name>
<evidence type="ECO:0000313" key="10">
    <source>
        <dbReference type="EMBL" id="EMR06564.1"/>
    </source>
</evidence>
<dbReference type="GO" id="GO:0005886">
    <property type="term" value="C:plasma membrane"/>
    <property type="evidence" value="ECO:0007669"/>
    <property type="project" value="UniProtKB-SubCell"/>
</dbReference>
<dbReference type="InterPro" id="IPR032807">
    <property type="entry name" value="GNVR"/>
</dbReference>
<evidence type="ECO:0000256" key="1">
    <source>
        <dbReference type="ARBA" id="ARBA00004651"/>
    </source>
</evidence>
<comment type="subcellular location">
    <subcellularLocation>
        <location evidence="1">Cell membrane</location>
        <topology evidence="1">Multi-pass membrane protein</topology>
    </subcellularLocation>
</comment>
<dbReference type="PANTHER" id="PTHR32309">
    <property type="entry name" value="TYROSINE-PROTEIN KINASE"/>
    <property type="match status" value="1"/>
</dbReference>
<dbReference type="InterPro" id="IPR003856">
    <property type="entry name" value="LPS_length_determ_N"/>
</dbReference>
<dbReference type="PANTHER" id="PTHR32309:SF13">
    <property type="entry name" value="FERRIC ENTEROBACTIN TRANSPORT PROTEIN FEPE"/>
    <property type="match status" value="1"/>
</dbReference>
<dbReference type="AlphaFoldDB" id="M7P7R5"/>
<keyword evidence="6 7" id="KW-0472">Membrane</keyword>
<dbReference type="PATRIC" id="fig|1235279.3.peg.1462"/>